<dbReference type="InterPro" id="IPR031790">
    <property type="entry name" value="Znf-NOSIP"/>
</dbReference>
<evidence type="ECO:0000256" key="3">
    <source>
        <dbReference type="ARBA" id="ARBA00022723"/>
    </source>
</evidence>
<dbReference type="SUPFAM" id="SSF57903">
    <property type="entry name" value="FYVE/PHD zinc finger"/>
    <property type="match status" value="1"/>
</dbReference>
<evidence type="ECO:0000313" key="11">
    <source>
        <dbReference type="EMBL" id="WPG98993.1"/>
    </source>
</evidence>
<dbReference type="PIRSF" id="PIRSF023577">
    <property type="entry name" value="ENOS_interacting"/>
    <property type="match status" value="1"/>
</dbReference>
<dbReference type="EMBL" id="CP138581">
    <property type="protein sequence ID" value="WPG98993.1"/>
    <property type="molecule type" value="Genomic_DNA"/>
</dbReference>
<dbReference type="InterPro" id="IPR013083">
    <property type="entry name" value="Znf_RING/FYVE/PHD"/>
</dbReference>
<protein>
    <recommendedName>
        <fullName evidence="10">RING-type domain-containing protein</fullName>
    </recommendedName>
</protein>
<dbReference type="SUPFAM" id="SSF57850">
    <property type="entry name" value="RING/U-box"/>
    <property type="match status" value="1"/>
</dbReference>
<dbReference type="AlphaFoldDB" id="A0AAQ3R643"/>
<evidence type="ECO:0000256" key="4">
    <source>
        <dbReference type="ARBA" id="ARBA00022771"/>
    </source>
</evidence>
<dbReference type="Pfam" id="PF15906">
    <property type="entry name" value="zf-NOSIP"/>
    <property type="match status" value="1"/>
</dbReference>
<feature type="domain" description="RING-type" evidence="10">
    <location>
        <begin position="235"/>
        <end position="289"/>
    </location>
</feature>
<keyword evidence="5" id="KW-0862">Zinc</keyword>
<feature type="compositionally biased region" description="Basic and acidic residues" evidence="9">
    <location>
        <begin position="94"/>
        <end position="114"/>
    </location>
</feature>
<accession>A0AAQ3R643</accession>
<evidence type="ECO:0000256" key="6">
    <source>
        <dbReference type="ARBA" id="ARBA00023242"/>
    </source>
</evidence>
<comment type="subcellular location">
    <subcellularLocation>
        <location evidence="1 7">Nucleus</location>
    </subcellularLocation>
</comment>
<dbReference type="Pfam" id="PF00097">
    <property type="entry name" value="zf-C3HC4"/>
    <property type="match status" value="1"/>
</dbReference>
<dbReference type="SMART" id="SM00184">
    <property type="entry name" value="RING"/>
    <property type="match status" value="2"/>
</dbReference>
<dbReference type="InterPro" id="IPR018957">
    <property type="entry name" value="Znf_C3HC4_RING-type"/>
</dbReference>
<dbReference type="InterPro" id="IPR016818">
    <property type="entry name" value="NOSIP"/>
</dbReference>
<evidence type="ECO:0000313" key="12">
    <source>
        <dbReference type="Proteomes" id="UP001303373"/>
    </source>
</evidence>
<name>A0AAQ3R643_9PEZI</name>
<feature type="region of interest" description="Disordered" evidence="9">
    <location>
        <begin position="94"/>
        <end position="186"/>
    </location>
</feature>
<dbReference type="GO" id="GO:0008270">
    <property type="term" value="F:zinc ion binding"/>
    <property type="evidence" value="ECO:0007669"/>
    <property type="project" value="UniProtKB-KW"/>
</dbReference>
<dbReference type="GO" id="GO:0061630">
    <property type="term" value="F:ubiquitin protein ligase activity"/>
    <property type="evidence" value="ECO:0007669"/>
    <property type="project" value="InterPro"/>
</dbReference>
<proteinExistence type="inferred from homology"/>
<organism evidence="11 12">
    <name type="scientific">Acrodontium crateriforme</name>
    <dbReference type="NCBI Taxonomy" id="150365"/>
    <lineage>
        <taxon>Eukaryota</taxon>
        <taxon>Fungi</taxon>
        <taxon>Dikarya</taxon>
        <taxon>Ascomycota</taxon>
        <taxon>Pezizomycotina</taxon>
        <taxon>Dothideomycetes</taxon>
        <taxon>Dothideomycetidae</taxon>
        <taxon>Mycosphaerellales</taxon>
        <taxon>Teratosphaeriaceae</taxon>
        <taxon>Acrodontium</taxon>
    </lineage>
</organism>
<dbReference type="PROSITE" id="PS50089">
    <property type="entry name" value="ZF_RING_2"/>
    <property type="match status" value="1"/>
</dbReference>
<keyword evidence="6 7" id="KW-0539">Nucleus</keyword>
<comment type="similarity">
    <text evidence="2 7">Belongs to the NOSIP family.</text>
</comment>
<evidence type="ECO:0000256" key="7">
    <source>
        <dbReference type="PIRNR" id="PIRNR023577"/>
    </source>
</evidence>
<evidence type="ECO:0000256" key="2">
    <source>
        <dbReference type="ARBA" id="ARBA00008126"/>
    </source>
</evidence>
<keyword evidence="4 8" id="KW-0863">Zinc-finger</keyword>
<dbReference type="PANTHER" id="PTHR13063">
    <property type="entry name" value="ENOS INTERACTING PROTEIN"/>
    <property type="match status" value="1"/>
</dbReference>
<evidence type="ECO:0000256" key="8">
    <source>
        <dbReference type="PROSITE-ProRule" id="PRU00175"/>
    </source>
</evidence>
<evidence type="ECO:0000259" key="10">
    <source>
        <dbReference type="PROSITE" id="PS50089"/>
    </source>
</evidence>
<dbReference type="InterPro" id="IPR011011">
    <property type="entry name" value="Znf_FYVE_PHD"/>
</dbReference>
<evidence type="ECO:0000256" key="1">
    <source>
        <dbReference type="ARBA" id="ARBA00004123"/>
    </source>
</evidence>
<dbReference type="Proteomes" id="UP001303373">
    <property type="component" value="Chromosome 2"/>
</dbReference>
<dbReference type="InterPro" id="IPR001841">
    <property type="entry name" value="Znf_RING"/>
</dbReference>
<evidence type="ECO:0000256" key="5">
    <source>
        <dbReference type="ARBA" id="ARBA00022833"/>
    </source>
</evidence>
<reference evidence="11 12" key="1">
    <citation type="submission" date="2023-11" db="EMBL/GenBank/DDBJ databases">
        <title>An acidophilic fungus is an integral part of prey digestion in a carnivorous sundew plant.</title>
        <authorList>
            <person name="Tsai I.J."/>
        </authorList>
    </citation>
    <scope>NUCLEOTIDE SEQUENCE [LARGE SCALE GENOMIC DNA]</scope>
    <source>
        <strain evidence="11">169a</strain>
    </source>
</reference>
<evidence type="ECO:0000256" key="9">
    <source>
        <dbReference type="SAM" id="MobiDB-lite"/>
    </source>
</evidence>
<keyword evidence="3" id="KW-0479">Metal-binding</keyword>
<keyword evidence="12" id="KW-1185">Reference proteome</keyword>
<dbReference type="Gene3D" id="3.30.40.10">
    <property type="entry name" value="Zinc/RING finger domain, C3HC4 (zinc finger)"/>
    <property type="match status" value="2"/>
</dbReference>
<gene>
    <name evidence="11" type="ORF">R9X50_00179500</name>
</gene>
<dbReference type="PANTHER" id="PTHR13063:SF10">
    <property type="entry name" value="NITRIC OXIDE SYNTHASE-INTERACTING PROTEIN"/>
    <property type="match status" value="1"/>
</dbReference>
<dbReference type="GO" id="GO:0005634">
    <property type="term" value="C:nucleus"/>
    <property type="evidence" value="ECO:0007669"/>
    <property type="project" value="UniProtKB-SubCell"/>
</dbReference>
<feature type="compositionally biased region" description="Basic and acidic residues" evidence="9">
    <location>
        <begin position="122"/>
        <end position="170"/>
    </location>
</feature>
<sequence length="346" mass="38561">MSHSKRNTSLAFFTAHERNELKGHWGSQSTRLTRDSFLPFGSCQLCLQPTRGPVSCPSHGHLFCRECAVNNLLAQNKELKRLKAELEKRKLEDADAQNLKDAEAQEKAVEEFERTQAGLSSKRTDSNRSRQKPADGDDRGVKRKLEEEDDELVRQAREGMSKRRSDRPKSELPSFWVPGETPDNNRADLRAIKPQLTCPAAAAESPHEFGLKTLVTVNFTEDKPTHESESPTRTCPSCNKALSNATKAILAKPCGHVICSPCSEKFQKSPEIFVREAGHVSAVRCYVCQEDITPGRRIKSKKDPESGKKEKTSRVERGMVELYSDGTGFAGRGTNMVKRAGTAFQC</sequence>